<reference evidence="1" key="1">
    <citation type="submission" date="2018-05" db="EMBL/GenBank/DDBJ databases">
        <authorList>
            <person name="Lanie J.A."/>
            <person name="Ng W.-L."/>
            <person name="Kazmierczak K.M."/>
            <person name="Andrzejewski T.M."/>
            <person name="Davidsen T.M."/>
            <person name="Wayne K.J."/>
            <person name="Tettelin H."/>
            <person name="Glass J.I."/>
            <person name="Rusch D."/>
            <person name="Podicherti R."/>
            <person name="Tsui H.-C.T."/>
            <person name="Winkler M.E."/>
        </authorList>
    </citation>
    <scope>NUCLEOTIDE SEQUENCE</scope>
</reference>
<sequence length="21" mass="2630">SFRDDYIKWGRIEVSWWVTAD</sequence>
<feature type="non-terminal residue" evidence="1">
    <location>
        <position position="1"/>
    </location>
</feature>
<gene>
    <name evidence="1" type="ORF">METZ01_LOCUS348276</name>
</gene>
<organism evidence="1">
    <name type="scientific">marine metagenome</name>
    <dbReference type="NCBI Taxonomy" id="408172"/>
    <lineage>
        <taxon>unclassified sequences</taxon>
        <taxon>metagenomes</taxon>
        <taxon>ecological metagenomes</taxon>
    </lineage>
</organism>
<protein>
    <submittedName>
        <fullName evidence="1">Uncharacterized protein</fullName>
    </submittedName>
</protein>
<name>A0A382RDX2_9ZZZZ</name>
<dbReference type="EMBL" id="UINC01120748">
    <property type="protein sequence ID" value="SVC95422.1"/>
    <property type="molecule type" value="Genomic_DNA"/>
</dbReference>
<proteinExistence type="predicted"/>
<dbReference type="AlphaFoldDB" id="A0A382RDX2"/>
<accession>A0A382RDX2</accession>
<evidence type="ECO:0000313" key="1">
    <source>
        <dbReference type="EMBL" id="SVC95422.1"/>
    </source>
</evidence>